<organism evidence="1 2">
    <name type="scientific">Acacia crassicarpa</name>
    <name type="common">northern wattle</name>
    <dbReference type="NCBI Taxonomy" id="499986"/>
    <lineage>
        <taxon>Eukaryota</taxon>
        <taxon>Viridiplantae</taxon>
        <taxon>Streptophyta</taxon>
        <taxon>Embryophyta</taxon>
        <taxon>Tracheophyta</taxon>
        <taxon>Spermatophyta</taxon>
        <taxon>Magnoliopsida</taxon>
        <taxon>eudicotyledons</taxon>
        <taxon>Gunneridae</taxon>
        <taxon>Pentapetalae</taxon>
        <taxon>rosids</taxon>
        <taxon>fabids</taxon>
        <taxon>Fabales</taxon>
        <taxon>Fabaceae</taxon>
        <taxon>Caesalpinioideae</taxon>
        <taxon>mimosoid clade</taxon>
        <taxon>Acacieae</taxon>
        <taxon>Acacia</taxon>
    </lineage>
</organism>
<evidence type="ECO:0000313" key="1">
    <source>
        <dbReference type="EMBL" id="KAK4277302.1"/>
    </source>
</evidence>
<dbReference type="AlphaFoldDB" id="A0AAE1JTZ2"/>
<evidence type="ECO:0000313" key="2">
    <source>
        <dbReference type="Proteomes" id="UP001293593"/>
    </source>
</evidence>
<keyword evidence="2" id="KW-1185">Reference proteome</keyword>
<protein>
    <submittedName>
        <fullName evidence="1">Uncharacterized protein</fullName>
    </submittedName>
</protein>
<name>A0AAE1JTZ2_9FABA</name>
<proteinExistence type="predicted"/>
<reference evidence="1" key="1">
    <citation type="submission" date="2023-10" db="EMBL/GenBank/DDBJ databases">
        <title>Chromosome-level genome of the transformable northern wattle, Acacia crassicarpa.</title>
        <authorList>
            <person name="Massaro I."/>
            <person name="Sinha N.R."/>
            <person name="Poethig S."/>
            <person name="Leichty A.R."/>
        </authorList>
    </citation>
    <scope>NUCLEOTIDE SEQUENCE</scope>
    <source>
        <strain evidence="1">Acra3RX</strain>
        <tissue evidence="1">Leaf</tissue>
    </source>
</reference>
<dbReference type="Proteomes" id="UP001293593">
    <property type="component" value="Unassembled WGS sequence"/>
</dbReference>
<dbReference type="EMBL" id="JAWXYG010000003">
    <property type="protein sequence ID" value="KAK4277302.1"/>
    <property type="molecule type" value="Genomic_DNA"/>
</dbReference>
<sequence>MKLKVKTSKGKNFEIVVQPSNTINVKTVSKNKVPLVRSLTLTWVTFCIDTSNKSVVLTLQKDYVPICMERYDIVNQSIPCRNLMGKNFMEINPYLVVSLSLYQLIRTTAKEELSRRRAMYQLIRIFAIRAFLSLLS</sequence>
<comment type="caution">
    <text evidence="1">The sequence shown here is derived from an EMBL/GenBank/DDBJ whole genome shotgun (WGS) entry which is preliminary data.</text>
</comment>
<gene>
    <name evidence="1" type="ORF">QN277_015318</name>
</gene>
<accession>A0AAE1JTZ2</accession>